<reference evidence="1 2" key="1">
    <citation type="submission" date="2019-09" db="EMBL/GenBank/DDBJ databases">
        <authorList>
            <person name="Dittami M. S."/>
        </authorList>
    </citation>
    <scope>NUCLEOTIDE SEQUENCE [LARGE SCALE GENOMIC DNA]</scope>
    <source>
        <strain evidence="1">SPHINGO391</strain>
    </source>
</reference>
<dbReference type="EMBL" id="CABVLI010000039">
    <property type="protein sequence ID" value="VVT14788.1"/>
    <property type="molecule type" value="Genomic_DNA"/>
</dbReference>
<organism evidence="1 2">
    <name type="scientific">Sphingomonas aurantiaca</name>
    <dbReference type="NCBI Taxonomy" id="185949"/>
    <lineage>
        <taxon>Bacteria</taxon>
        <taxon>Pseudomonadati</taxon>
        <taxon>Pseudomonadota</taxon>
        <taxon>Alphaproteobacteria</taxon>
        <taxon>Sphingomonadales</taxon>
        <taxon>Sphingomonadaceae</taxon>
        <taxon>Sphingomonas</taxon>
    </lineage>
</organism>
<proteinExistence type="predicted"/>
<gene>
    <name evidence="1" type="ORF">SPHINGO391_440269</name>
</gene>
<protein>
    <submittedName>
        <fullName evidence="1">Uncharacterized protein</fullName>
    </submittedName>
</protein>
<dbReference type="AlphaFoldDB" id="A0A5E7Z7S8"/>
<accession>A0A5E7Z7S8</accession>
<evidence type="ECO:0000313" key="2">
    <source>
        <dbReference type="Proteomes" id="UP000326857"/>
    </source>
</evidence>
<sequence>MSPVPGPRLEPDIFYMPLYGAWRDAELDGDLLGGAAQSDEAEHFRFTRGQV</sequence>
<name>A0A5E7Z7S8_9SPHN</name>
<dbReference type="Proteomes" id="UP000326857">
    <property type="component" value="Unassembled WGS sequence"/>
</dbReference>
<evidence type="ECO:0000313" key="1">
    <source>
        <dbReference type="EMBL" id="VVT14788.1"/>
    </source>
</evidence>